<comment type="caution">
    <text evidence="1">The sequence shown here is derived from an EMBL/GenBank/DDBJ whole genome shotgun (WGS) entry which is preliminary data.</text>
</comment>
<dbReference type="Proteomes" id="UP001175227">
    <property type="component" value="Unassembled WGS sequence"/>
</dbReference>
<evidence type="ECO:0000313" key="2">
    <source>
        <dbReference type="Proteomes" id="UP001175227"/>
    </source>
</evidence>
<reference evidence="1" key="1">
    <citation type="submission" date="2023-06" db="EMBL/GenBank/DDBJ databases">
        <authorList>
            <consortium name="Lawrence Berkeley National Laboratory"/>
            <person name="Ahrendt S."/>
            <person name="Sahu N."/>
            <person name="Indic B."/>
            <person name="Wong-Bajracharya J."/>
            <person name="Merenyi Z."/>
            <person name="Ke H.-M."/>
            <person name="Monk M."/>
            <person name="Kocsube S."/>
            <person name="Drula E."/>
            <person name="Lipzen A."/>
            <person name="Balint B."/>
            <person name="Henrissat B."/>
            <person name="Andreopoulos B."/>
            <person name="Martin F.M."/>
            <person name="Harder C.B."/>
            <person name="Rigling D."/>
            <person name="Ford K.L."/>
            <person name="Foster G.D."/>
            <person name="Pangilinan J."/>
            <person name="Papanicolaou A."/>
            <person name="Barry K."/>
            <person name="LaButti K."/>
            <person name="Viragh M."/>
            <person name="Koriabine M."/>
            <person name="Yan M."/>
            <person name="Riley R."/>
            <person name="Champramary S."/>
            <person name="Plett K.L."/>
            <person name="Tsai I.J."/>
            <person name="Slot J."/>
            <person name="Sipos G."/>
            <person name="Plett J."/>
            <person name="Nagy L.G."/>
            <person name="Grigoriev I.V."/>
        </authorList>
    </citation>
    <scope>NUCLEOTIDE SEQUENCE</scope>
    <source>
        <strain evidence="1">ICMP 16352</strain>
    </source>
</reference>
<accession>A0AA39NV09</accession>
<gene>
    <name evidence="1" type="ORF">IW261DRAFT_1290709</name>
</gene>
<dbReference type="EMBL" id="JAUEPR010000041">
    <property type="protein sequence ID" value="KAK0472372.1"/>
    <property type="molecule type" value="Genomic_DNA"/>
</dbReference>
<feature type="non-terminal residue" evidence="1">
    <location>
        <position position="1"/>
    </location>
</feature>
<evidence type="ECO:0008006" key="3">
    <source>
        <dbReference type="Google" id="ProtNLM"/>
    </source>
</evidence>
<feature type="non-terminal residue" evidence="1">
    <location>
        <position position="94"/>
    </location>
</feature>
<name>A0AA39NV09_9AGAR</name>
<evidence type="ECO:0000313" key="1">
    <source>
        <dbReference type="EMBL" id="KAK0472372.1"/>
    </source>
</evidence>
<organism evidence="1 2">
    <name type="scientific">Armillaria novae-zelandiae</name>
    <dbReference type="NCBI Taxonomy" id="153914"/>
    <lineage>
        <taxon>Eukaryota</taxon>
        <taxon>Fungi</taxon>
        <taxon>Dikarya</taxon>
        <taxon>Basidiomycota</taxon>
        <taxon>Agaricomycotina</taxon>
        <taxon>Agaricomycetes</taxon>
        <taxon>Agaricomycetidae</taxon>
        <taxon>Agaricales</taxon>
        <taxon>Marasmiineae</taxon>
        <taxon>Physalacriaceae</taxon>
        <taxon>Armillaria</taxon>
    </lineage>
</organism>
<protein>
    <recommendedName>
        <fullName evidence="3">F-box domain-containing protein</fullName>
    </recommendedName>
</protein>
<dbReference type="AlphaFoldDB" id="A0AA39NV09"/>
<sequence length="94" mass="10830">IQSLPMELLQKLFYRCLQKHPIMDAGESPLLLGRVCSSWQTISLQAPQLWLSLHLVIPRSIPYPKSQPELYKQMCMGVEYWLEHLGALPLNLSL</sequence>
<proteinExistence type="predicted"/>
<keyword evidence="2" id="KW-1185">Reference proteome</keyword>